<dbReference type="InterPro" id="IPR003657">
    <property type="entry name" value="WRKY_dom"/>
</dbReference>
<evidence type="ECO:0000256" key="4">
    <source>
        <dbReference type="ARBA" id="ARBA00023163"/>
    </source>
</evidence>
<evidence type="ECO:0000256" key="1">
    <source>
        <dbReference type="ARBA" id="ARBA00004123"/>
    </source>
</evidence>
<comment type="subcellular location">
    <subcellularLocation>
        <location evidence="1">Nucleus</location>
    </subcellularLocation>
</comment>
<dbReference type="GO" id="GO:0005634">
    <property type="term" value="C:nucleus"/>
    <property type="evidence" value="ECO:0007669"/>
    <property type="project" value="UniProtKB-SubCell"/>
</dbReference>
<evidence type="ECO:0000313" key="9">
    <source>
        <dbReference type="Proteomes" id="UP000008021"/>
    </source>
</evidence>
<dbReference type="STRING" id="40149.A0A0E0D716"/>
<feature type="region of interest" description="Disordered" evidence="6">
    <location>
        <begin position="56"/>
        <end position="130"/>
    </location>
</feature>
<keyword evidence="4" id="KW-0804">Transcription</keyword>
<dbReference type="PANTHER" id="PTHR31221:SF334">
    <property type="entry name" value="WRKY TRANSCRIPTION FACTOR 57-RELATED"/>
    <property type="match status" value="1"/>
</dbReference>
<dbReference type="SMART" id="SM00774">
    <property type="entry name" value="WRKY"/>
    <property type="match status" value="1"/>
</dbReference>
<reference evidence="8" key="1">
    <citation type="submission" date="2015-04" db="UniProtKB">
        <authorList>
            <consortium name="EnsemblPlants"/>
        </authorList>
    </citation>
    <scope>IDENTIFICATION</scope>
</reference>
<keyword evidence="3" id="KW-0238">DNA-binding</keyword>
<accession>A0A0E0D716</accession>
<keyword evidence="2" id="KW-0805">Transcription regulation</keyword>
<organism evidence="8">
    <name type="scientific">Oryza meridionalis</name>
    <dbReference type="NCBI Taxonomy" id="40149"/>
    <lineage>
        <taxon>Eukaryota</taxon>
        <taxon>Viridiplantae</taxon>
        <taxon>Streptophyta</taxon>
        <taxon>Embryophyta</taxon>
        <taxon>Tracheophyta</taxon>
        <taxon>Spermatophyta</taxon>
        <taxon>Magnoliopsida</taxon>
        <taxon>Liliopsida</taxon>
        <taxon>Poales</taxon>
        <taxon>Poaceae</taxon>
        <taxon>BOP clade</taxon>
        <taxon>Oryzoideae</taxon>
        <taxon>Oryzeae</taxon>
        <taxon>Oryzinae</taxon>
        <taxon>Oryza</taxon>
    </lineage>
</organism>
<keyword evidence="9" id="KW-1185">Reference proteome</keyword>
<keyword evidence="5" id="KW-0539">Nucleus</keyword>
<evidence type="ECO:0000256" key="6">
    <source>
        <dbReference type="SAM" id="MobiDB-lite"/>
    </source>
</evidence>
<feature type="compositionally biased region" description="Low complexity" evidence="6">
    <location>
        <begin position="75"/>
        <end position="95"/>
    </location>
</feature>
<dbReference type="GO" id="GO:0043565">
    <property type="term" value="F:sequence-specific DNA binding"/>
    <property type="evidence" value="ECO:0007669"/>
    <property type="project" value="InterPro"/>
</dbReference>
<dbReference type="Gene3D" id="2.20.25.80">
    <property type="entry name" value="WRKY domain"/>
    <property type="match status" value="1"/>
</dbReference>
<proteinExistence type="predicted"/>
<name>A0A0E0D716_9ORYZ</name>
<dbReference type="PANTHER" id="PTHR31221">
    <property type="entry name" value="WRKY TRANSCRIPTION FACTOR PROTEIN 1-RELATED"/>
    <property type="match status" value="1"/>
</dbReference>
<dbReference type="GO" id="GO:0003700">
    <property type="term" value="F:DNA-binding transcription factor activity"/>
    <property type="evidence" value="ECO:0007669"/>
    <property type="project" value="InterPro"/>
</dbReference>
<feature type="domain" description="WRKY" evidence="7">
    <location>
        <begin position="135"/>
        <end position="200"/>
    </location>
</feature>
<dbReference type="Gramene" id="OMERI03G31870.1">
    <property type="protein sequence ID" value="OMERI03G31870.1"/>
    <property type="gene ID" value="OMERI03G31870"/>
</dbReference>
<evidence type="ECO:0000256" key="2">
    <source>
        <dbReference type="ARBA" id="ARBA00023015"/>
    </source>
</evidence>
<evidence type="ECO:0000313" key="8">
    <source>
        <dbReference type="EnsemblPlants" id="OMERI03G31870.1"/>
    </source>
</evidence>
<evidence type="ECO:0000259" key="7">
    <source>
        <dbReference type="PROSITE" id="PS50811"/>
    </source>
</evidence>
<protein>
    <recommendedName>
        <fullName evidence="7">WRKY domain-containing protein</fullName>
    </recommendedName>
</protein>
<dbReference type="AlphaFoldDB" id="A0A0E0D716"/>
<evidence type="ECO:0000256" key="5">
    <source>
        <dbReference type="ARBA" id="ARBA00023242"/>
    </source>
</evidence>
<evidence type="ECO:0000256" key="3">
    <source>
        <dbReference type="ARBA" id="ARBA00023125"/>
    </source>
</evidence>
<dbReference type="InterPro" id="IPR044810">
    <property type="entry name" value="WRKY_plant"/>
</dbReference>
<dbReference type="HOGENOM" id="CLU_033779_3_0_1"/>
<dbReference type="eggNOG" id="ENOG502QSI6">
    <property type="taxonomic scope" value="Eukaryota"/>
</dbReference>
<dbReference type="FunFam" id="2.20.25.80:FF:000003">
    <property type="entry name" value="WRKY transcription factor 57"/>
    <property type="match status" value="1"/>
</dbReference>
<sequence>MAGAEWSPFDGDAAFAEYSSAVLAELGGWAAPGEEGGAGMMVPAALDLPVDVVGTAAAAAARGEEEEEEEEEAPARSGDGAAAASSSSSGEPAAPDNADKRPAAAEAAPPAAATATAKKGQKRARQPRFAFMTKSEIDHLEDGYRWRKYGQKAVKNSPFPRSYYRCTNSKCTVKKRVERSSDDPSVVITTYEGQHCHHTASFQRGVGGAAVGAHIHGAAAVALAEQMSAFVSASPQPLAPPQPHMLYGLPRLHPPSSSETVVSCSMPTTSLQELNNGEGLQRPGCNSPQAAVTIAQPPPSVPPAVSFDKGLLDDIVPPGVRLG</sequence>
<dbReference type="EnsemblPlants" id="OMERI03G31870.1">
    <property type="protein sequence ID" value="OMERI03G31870.1"/>
    <property type="gene ID" value="OMERI03G31870"/>
</dbReference>
<dbReference type="Proteomes" id="UP000008021">
    <property type="component" value="Chromosome 3"/>
</dbReference>
<dbReference type="Pfam" id="PF03106">
    <property type="entry name" value="WRKY"/>
    <property type="match status" value="1"/>
</dbReference>
<dbReference type="PROSITE" id="PS50811">
    <property type="entry name" value="WRKY"/>
    <property type="match status" value="1"/>
</dbReference>
<feature type="compositionally biased region" description="Low complexity" evidence="6">
    <location>
        <begin position="104"/>
        <end position="117"/>
    </location>
</feature>
<reference evidence="8" key="2">
    <citation type="submission" date="2018-05" db="EMBL/GenBank/DDBJ databases">
        <title>OmerRS3 (Oryza meridionalis Reference Sequence Version 3).</title>
        <authorList>
            <person name="Zhang J."/>
            <person name="Kudrna D."/>
            <person name="Lee S."/>
            <person name="Talag J."/>
            <person name="Welchert J."/>
            <person name="Wing R.A."/>
        </authorList>
    </citation>
    <scope>NUCLEOTIDE SEQUENCE [LARGE SCALE GENOMIC DNA]</scope>
    <source>
        <strain evidence="8">cv. OR44</strain>
    </source>
</reference>
<dbReference type="InterPro" id="IPR036576">
    <property type="entry name" value="WRKY_dom_sf"/>
</dbReference>
<dbReference type="SUPFAM" id="SSF118290">
    <property type="entry name" value="WRKY DNA-binding domain"/>
    <property type="match status" value="1"/>
</dbReference>